<accession>A0A0F8WSQ2</accession>
<reference evidence="1" key="1">
    <citation type="journal article" date="2015" name="Nature">
        <title>Complex archaea that bridge the gap between prokaryotes and eukaryotes.</title>
        <authorList>
            <person name="Spang A."/>
            <person name="Saw J.H."/>
            <person name="Jorgensen S.L."/>
            <person name="Zaremba-Niedzwiedzka K."/>
            <person name="Martijn J."/>
            <person name="Lind A.E."/>
            <person name="van Eijk R."/>
            <person name="Schleper C."/>
            <person name="Guy L."/>
            <person name="Ettema T.J."/>
        </authorList>
    </citation>
    <scope>NUCLEOTIDE SEQUENCE</scope>
</reference>
<protein>
    <submittedName>
        <fullName evidence="1">Uncharacterized protein</fullName>
    </submittedName>
</protein>
<feature type="non-terminal residue" evidence="1">
    <location>
        <position position="1"/>
    </location>
</feature>
<dbReference type="EMBL" id="LAZR01063302">
    <property type="protein sequence ID" value="KKK59763.1"/>
    <property type="molecule type" value="Genomic_DNA"/>
</dbReference>
<dbReference type="AlphaFoldDB" id="A0A0F8WSQ2"/>
<evidence type="ECO:0000313" key="1">
    <source>
        <dbReference type="EMBL" id="KKK59763.1"/>
    </source>
</evidence>
<proteinExistence type="predicted"/>
<gene>
    <name evidence="1" type="ORF">LCGC14_3031130</name>
</gene>
<organism evidence="1">
    <name type="scientific">marine sediment metagenome</name>
    <dbReference type="NCBI Taxonomy" id="412755"/>
    <lineage>
        <taxon>unclassified sequences</taxon>
        <taxon>metagenomes</taxon>
        <taxon>ecological metagenomes</taxon>
    </lineage>
</organism>
<sequence>IEMSESVVIFCRVINVETAVIESVGQVIVPRDEEVNAML</sequence>
<name>A0A0F8WSQ2_9ZZZZ</name>
<comment type="caution">
    <text evidence="1">The sequence shown here is derived from an EMBL/GenBank/DDBJ whole genome shotgun (WGS) entry which is preliminary data.</text>
</comment>